<organism evidence="1 2">
    <name type="scientific">Saponaria officinalis</name>
    <name type="common">Common soapwort</name>
    <name type="synonym">Lychnis saponaria</name>
    <dbReference type="NCBI Taxonomy" id="3572"/>
    <lineage>
        <taxon>Eukaryota</taxon>
        <taxon>Viridiplantae</taxon>
        <taxon>Streptophyta</taxon>
        <taxon>Embryophyta</taxon>
        <taxon>Tracheophyta</taxon>
        <taxon>Spermatophyta</taxon>
        <taxon>Magnoliopsida</taxon>
        <taxon>eudicotyledons</taxon>
        <taxon>Gunneridae</taxon>
        <taxon>Pentapetalae</taxon>
        <taxon>Caryophyllales</taxon>
        <taxon>Caryophyllaceae</taxon>
        <taxon>Caryophylleae</taxon>
        <taxon>Saponaria</taxon>
    </lineage>
</organism>
<accession>A0AAW1I2U5</accession>
<name>A0AAW1I2U5_SAPOF</name>
<evidence type="ECO:0000313" key="2">
    <source>
        <dbReference type="Proteomes" id="UP001443914"/>
    </source>
</evidence>
<dbReference type="EMBL" id="JBDFQZ010000010">
    <property type="protein sequence ID" value="KAK9683805.1"/>
    <property type="molecule type" value="Genomic_DNA"/>
</dbReference>
<dbReference type="AlphaFoldDB" id="A0AAW1I2U5"/>
<proteinExistence type="predicted"/>
<keyword evidence="2" id="KW-1185">Reference proteome</keyword>
<sequence length="161" mass="18845">MNHIDKWRAARAGPIVHAQPAYVNETMEYWRRNVLGYMVDYRSLGARTIQRFINLYWVTRRRITVKRLEDIYALHCEDDEDLVELQGRRVVAIKGALIVLSPWSPGCVPRTVRFPTTLLWVKVCGLSFEYLNMHVANICGQLLSNQFWVEEFEGVPDNDYL</sequence>
<gene>
    <name evidence="1" type="ORF">RND81_10G165800</name>
</gene>
<protein>
    <recommendedName>
        <fullName evidence="3">DUF4283 domain-containing protein</fullName>
    </recommendedName>
</protein>
<evidence type="ECO:0000313" key="1">
    <source>
        <dbReference type="EMBL" id="KAK9683805.1"/>
    </source>
</evidence>
<comment type="caution">
    <text evidence="1">The sequence shown here is derived from an EMBL/GenBank/DDBJ whole genome shotgun (WGS) entry which is preliminary data.</text>
</comment>
<reference evidence="1" key="1">
    <citation type="submission" date="2024-03" db="EMBL/GenBank/DDBJ databases">
        <title>WGS assembly of Saponaria officinalis var. Norfolk2.</title>
        <authorList>
            <person name="Jenkins J."/>
            <person name="Shu S."/>
            <person name="Grimwood J."/>
            <person name="Barry K."/>
            <person name="Goodstein D."/>
            <person name="Schmutz J."/>
            <person name="Leebens-Mack J."/>
            <person name="Osbourn A."/>
        </authorList>
    </citation>
    <scope>NUCLEOTIDE SEQUENCE [LARGE SCALE GENOMIC DNA]</scope>
    <source>
        <strain evidence="1">JIC</strain>
    </source>
</reference>
<dbReference type="Proteomes" id="UP001443914">
    <property type="component" value="Unassembled WGS sequence"/>
</dbReference>
<evidence type="ECO:0008006" key="3">
    <source>
        <dbReference type="Google" id="ProtNLM"/>
    </source>
</evidence>